<keyword evidence="12 16" id="KW-1133">Transmembrane helix</keyword>
<evidence type="ECO:0000256" key="16">
    <source>
        <dbReference type="SAM" id="Phobius"/>
    </source>
</evidence>
<dbReference type="InterPro" id="IPR025669">
    <property type="entry name" value="AAA_dom"/>
</dbReference>
<protein>
    <recommendedName>
        <fullName evidence="4">non-specific protein-tyrosine kinase</fullName>
        <ecNumber evidence="4">2.7.10.2</ecNumber>
    </recommendedName>
</protein>
<evidence type="ECO:0000256" key="14">
    <source>
        <dbReference type="ARBA" id="ARBA00023137"/>
    </source>
</evidence>
<evidence type="ECO:0000256" key="15">
    <source>
        <dbReference type="ARBA" id="ARBA00051245"/>
    </source>
</evidence>
<dbReference type="EMBL" id="JASJOT010000033">
    <property type="protein sequence ID" value="MDJ1497528.1"/>
    <property type="molecule type" value="Genomic_DNA"/>
</dbReference>
<comment type="similarity">
    <text evidence="3">Belongs to the etk/wzc family.</text>
</comment>
<dbReference type="Pfam" id="PF13614">
    <property type="entry name" value="AAA_31"/>
    <property type="match status" value="1"/>
</dbReference>
<comment type="similarity">
    <text evidence="2">Belongs to the CpsD/CapB family.</text>
</comment>
<sequence length="802" mass="91220">MNQEFSSPLENKDIDFGQIFKLILSHWWVIVLCLIIGIISANLYNRYTIPIYSSTGTIIVKDESSTTLGADAAQLQEWDILHLTKNLTTEIEIIKSQSVIEKSVALMDFVDVSYFAMGRFKTTELYKNTPFIVKIDTFYAREQNFNIQFLDTARFKFSYQRGEEEISSLHRINEKINNQFGIFSITKNTQRPSNPNLNEPYSFIVHYPWTPIGKFRGSVGISRGNEATSMLYISCQDNVPERAMDFVNALIKAYQERSVEEKTKVAKNTLKFIGELLAAYRDSLNSSEQQIERFQRSKGIINLSPDFSQSRLVRYIDQKANMELELRALDSLEASVRKGKDPSLISTTNMGTGDSRFASSLSQINQLQIKRNTMQTSLTPNNPDLKRIDRQLELARKNLFTTLQSYKDALGNNLRTINQEIRKYETELDKIPSTQRENTGIRRRYEIHAANYQSLLAKRESYSIAEAATLSDVVVLDYAYLPGSPIRPKPNSAYVTAIFISLATAATFIIIKILLKDTITDRSEVEKNTRVPILGIVSHSPRPGKSNLVVIDRPKSIISESFRSIRTNLQYLASQSEHKVVLVSSTISGEGKTFFTLNIGSILALSDKKVLMVGLDLRKPKLQLEFNLPGDKGITQVLIGKLKWQDAIVHTPVNNLHLLPAGAIPPNPSELIMSPAMEQLMEDLRNEYDYILIDTPPVGLVTDAVIAMKFADVNIYLVRQKKSKKIFLETINKLYQEKTAKNLAIVLNDFRTSSGYGYNYGYGYGYGYGYYDEDTSKKTLLKRIFIRLGSPFQWIRRRFDSQ</sequence>
<dbReference type="GO" id="GO:0004715">
    <property type="term" value="F:non-membrane spanning protein tyrosine kinase activity"/>
    <property type="evidence" value="ECO:0007669"/>
    <property type="project" value="UniProtKB-EC"/>
</dbReference>
<keyword evidence="14" id="KW-0829">Tyrosine-protein kinase</keyword>
<feature type="transmembrane region" description="Helical" evidence="16">
    <location>
        <begin position="25"/>
        <end position="44"/>
    </location>
</feature>
<evidence type="ECO:0000256" key="9">
    <source>
        <dbReference type="ARBA" id="ARBA00022741"/>
    </source>
</evidence>
<evidence type="ECO:0000256" key="13">
    <source>
        <dbReference type="ARBA" id="ARBA00023136"/>
    </source>
</evidence>
<evidence type="ECO:0000256" key="6">
    <source>
        <dbReference type="ARBA" id="ARBA00022519"/>
    </source>
</evidence>
<keyword evidence="7 20" id="KW-0808">Transferase</keyword>
<evidence type="ECO:0000259" key="18">
    <source>
        <dbReference type="Pfam" id="PF13614"/>
    </source>
</evidence>
<dbReference type="PANTHER" id="PTHR32309:SF13">
    <property type="entry name" value="FERRIC ENTEROBACTIN TRANSPORT PROTEIN FEPE"/>
    <property type="match status" value="1"/>
</dbReference>
<reference evidence="20 21" key="1">
    <citation type="submission" date="2023-05" db="EMBL/GenBank/DDBJ databases">
        <authorList>
            <person name="Zhang X."/>
        </authorList>
    </citation>
    <scope>NUCLEOTIDE SEQUENCE [LARGE SCALE GENOMIC DNA]</scope>
    <source>
        <strain evidence="20 21">DM2B3-1</strain>
    </source>
</reference>
<feature type="transmembrane region" description="Helical" evidence="16">
    <location>
        <begin position="493"/>
        <end position="515"/>
    </location>
</feature>
<evidence type="ECO:0000256" key="11">
    <source>
        <dbReference type="ARBA" id="ARBA00022840"/>
    </source>
</evidence>
<evidence type="ECO:0000256" key="7">
    <source>
        <dbReference type="ARBA" id="ARBA00022679"/>
    </source>
</evidence>
<evidence type="ECO:0000259" key="19">
    <source>
        <dbReference type="Pfam" id="PF13807"/>
    </source>
</evidence>
<name>A0ABT7CUX2_9BACT</name>
<keyword evidence="6" id="KW-0997">Cell inner membrane</keyword>
<evidence type="ECO:0000256" key="1">
    <source>
        <dbReference type="ARBA" id="ARBA00004429"/>
    </source>
</evidence>
<gene>
    <name evidence="20" type="ORF">QNI19_31605</name>
</gene>
<dbReference type="EC" id="2.7.10.2" evidence="4"/>
<dbReference type="InterPro" id="IPR050445">
    <property type="entry name" value="Bact_polysacc_biosynth/exp"/>
</dbReference>
<dbReference type="NCBIfam" id="TIGR01007">
    <property type="entry name" value="eps_fam"/>
    <property type="match status" value="1"/>
</dbReference>
<evidence type="ECO:0000313" key="21">
    <source>
        <dbReference type="Proteomes" id="UP001228581"/>
    </source>
</evidence>
<keyword evidence="9" id="KW-0547">Nucleotide-binding</keyword>
<comment type="subcellular location">
    <subcellularLocation>
        <location evidence="1">Cell inner membrane</location>
        <topology evidence="1">Multi-pass membrane protein</topology>
    </subcellularLocation>
</comment>
<keyword evidence="10" id="KW-0418">Kinase</keyword>
<dbReference type="Proteomes" id="UP001228581">
    <property type="component" value="Unassembled WGS sequence"/>
</dbReference>
<keyword evidence="13 16" id="KW-0472">Membrane</keyword>
<evidence type="ECO:0000256" key="12">
    <source>
        <dbReference type="ARBA" id="ARBA00022989"/>
    </source>
</evidence>
<keyword evidence="5" id="KW-1003">Cell membrane</keyword>
<keyword evidence="21" id="KW-1185">Reference proteome</keyword>
<comment type="caution">
    <text evidence="20">The sequence shown here is derived from an EMBL/GenBank/DDBJ whole genome shotgun (WGS) entry which is preliminary data.</text>
</comment>
<evidence type="ECO:0000256" key="10">
    <source>
        <dbReference type="ARBA" id="ARBA00022777"/>
    </source>
</evidence>
<keyword evidence="8 16" id="KW-0812">Transmembrane</keyword>
<feature type="domain" description="Polysaccharide chain length determinant N-terminal" evidence="17">
    <location>
        <begin position="13"/>
        <end position="103"/>
    </location>
</feature>
<dbReference type="InterPro" id="IPR003856">
    <property type="entry name" value="LPS_length_determ_N"/>
</dbReference>
<feature type="domain" description="AAA" evidence="18">
    <location>
        <begin position="579"/>
        <end position="735"/>
    </location>
</feature>
<dbReference type="PANTHER" id="PTHR32309">
    <property type="entry name" value="TYROSINE-PROTEIN KINASE"/>
    <property type="match status" value="1"/>
</dbReference>
<dbReference type="InterPro" id="IPR032807">
    <property type="entry name" value="GNVR"/>
</dbReference>
<comment type="catalytic activity">
    <reaction evidence="15">
        <text>L-tyrosyl-[protein] + ATP = O-phospho-L-tyrosyl-[protein] + ADP + H(+)</text>
        <dbReference type="Rhea" id="RHEA:10596"/>
        <dbReference type="Rhea" id="RHEA-COMP:10136"/>
        <dbReference type="Rhea" id="RHEA-COMP:20101"/>
        <dbReference type="ChEBI" id="CHEBI:15378"/>
        <dbReference type="ChEBI" id="CHEBI:30616"/>
        <dbReference type="ChEBI" id="CHEBI:46858"/>
        <dbReference type="ChEBI" id="CHEBI:61978"/>
        <dbReference type="ChEBI" id="CHEBI:456216"/>
        <dbReference type="EC" id="2.7.10.2"/>
    </reaction>
</comment>
<accession>A0ABT7CUX2</accession>
<evidence type="ECO:0000259" key="17">
    <source>
        <dbReference type="Pfam" id="PF02706"/>
    </source>
</evidence>
<dbReference type="InterPro" id="IPR027417">
    <property type="entry name" value="P-loop_NTPase"/>
</dbReference>
<proteinExistence type="inferred from homology"/>
<evidence type="ECO:0000256" key="8">
    <source>
        <dbReference type="ARBA" id="ARBA00022692"/>
    </source>
</evidence>
<dbReference type="SUPFAM" id="SSF52540">
    <property type="entry name" value="P-loop containing nucleoside triphosphate hydrolases"/>
    <property type="match status" value="1"/>
</dbReference>
<dbReference type="Gene3D" id="3.40.50.300">
    <property type="entry name" value="P-loop containing nucleotide triphosphate hydrolases"/>
    <property type="match status" value="1"/>
</dbReference>
<evidence type="ECO:0000256" key="4">
    <source>
        <dbReference type="ARBA" id="ARBA00011903"/>
    </source>
</evidence>
<dbReference type="CDD" id="cd05387">
    <property type="entry name" value="BY-kinase"/>
    <property type="match status" value="1"/>
</dbReference>
<keyword evidence="11" id="KW-0067">ATP-binding</keyword>
<evidence type="ECO:0000256" key="5">
    <source>
        <dbReference type="ARBA" id="ARBA00022475"/>
    </source>
</evidence>
<dbReference type="Pfam" id="PF13807">
    <property type="entry name" value="GNVR"/>
    <property type="match status" value="1"/>
</dbReference>
<dbReference type="InterPro" id="IPR005702">
    <property type="entry name" value="Wzc-like_C"/>
</dbReference>
<dbReference type="RefSeq" id="WP_314003176.1">
    <property type="nucleotide sequence ID" value="NZ_JASJOR010000009.1"/>
</dbReference>
<evidence type="ECO:0000256" key="2">
    <source>
        <dbReference type="ARBA" id="ARBA00007316"/>
    </source>
</evidence>
<dbReference type="Pfam" id="PF02706">
    <property type="entry name" value="Wzz"/>
    <property type="match status" value="1"/>
</dbReference>
<organism evidence="20 21">
    <name type="scientific">Xanthocytophaga flava</name>
    <dbReference type="NCBI Taxonomy" id="3048013"/>
    <lineage>
        <taxon>Bacteria</taxon>
        <taxon>Pseudomonadati</taxon>
        <taxon>Bacteroidota</taxon>
        <taxon>Cytophagia</taxon>
        <taxon>Cytophagales</taxon>
        <taxon>Rhodocytophagaceae</taxon>
        <taxon>Xanthocytophaga</taxon>
    </lineage>
</organism>
<evidence type="ECO:0000313" key="20">
    <source>
        <dbReference type="EMBL" id="MDJ1497528.1"/>
    </source>
</evidence>
<evidence type="ECO:0000256" key="3">
    <source>
        <dbReference type="ARBA" id="ARBA00008883"/>
    </source>
</evidence>
<feature type="domain" description="Tyrosine-protein kinase G-rich" evidence="19">
    <location>
        <begin position="434"/>
        <end position="512"/>
    </location>
</feature>